<evidence type="ECO:0000256" key="1">
    <source>
        <dbReference type="SAM" id="Coils"/>
    </source>
</evidence>
<name>A0A6C0K2W9_9ZZZZ</name>
<dbReference type="EMBL" id="MN740796">
    <property type="protein sequence ID" value="QHU12069.1"/>
    <property type="molecule type" value="Genomic_DNA"/>
</dbReference>
<reference evidence="2" key="1">
    <citation type="journal article" date="2020" name="Nature">
        <title>Giant virus diversity and host interactions through global metagenomics.</title>
        <authorList>
            <person name="Schulz F."/>
            <person name="Roux S."/>
            <person name="Paez-Espino D."/>
            <person name="Jungbluth S."/>
            <person name="Walsh D.A."/>
            <person name="Denef V.J."/>
            <person name="McMahon K.D."/>
            <person name="Konstantinidis K.T."/>
            <person name="Eloe-Fadrosh E.A."/>
            <person name="Kyrpides N.C."/>
            <person name="Woyke T."/>
        </authorList>
    </citation>
    <scope>NUCLEOTIDE SEQUENCE</scope>
    <source>
        <strain evidence="2">GVMAG-S-1101169-75</strain>
    </source>
</reference>
<organism evidence="2">
    <name type="scientific">viral metagenome</name>
    <dbReference type="NCBI Taxonomy" id="1070528"/>
    <lineage>
        <taxon>unclassified sequences</taxon>
        <taxon>metagenomes</taxon>
        <taxon>organismal metagenomes</taxon>
    </lineage>
</organism>
<accession>A0A6C0K2W9</accession>
<sequence length="227" mass="27078">MKEILADLIVKNREKNPTEIIRDLILFYYPERYDLVDCILQVLRKYRKRKRELQQQQQQIDGGEKKKKKRIRIAKSDKKQILNEGLLRQLASYLTVSKQVKALMATSRSHRDILQPVMNAYTASMEAARQALRQRYNDAYYFYVVDNQEGESKESGYPDMTDWIIHEMLSTPYFTIRECLEFIEDEDVMNENLETRVDDMLDFIQVARETYTLTSEDYDSIFQSFLH</sequence>
<keyword evidence="1" id="KW-0175">Coiled coil</keyword>
<evidence type="ECO:0000313" key="2">
    <source>
        <dbReference type="EMBL" id="QHU12069.1"/>
    </source>
</evidence>
<dbReference type="AlphaFoldDB" id="A0A6C0K2W9"/>
<proteinExistence type="predicted"/>
<protein>
    <submittedName>
        <fullName evidence="2">Uncharacterized protein</fullName>
    </submittedName>
</protein>
<feature type="coiled-coil region" evidence="1">
    <location>
        <begin position="36"/>
        <end position="66"/>
    </location>
</feature>